<accession>A0A951QND2</accession>
<organism evidence="2 3">
    <name type="scientific">Cyanomargarita calcarea GSE-NOS-MK-12-04C</name>
    <dbReference type="NCBI Taxonomy" id="2839659"/>
    <lineage>
        <taxon>Bacteria</taxon>
        <taxon>Bacillati</taxon>
        <taxon>Cyanobacteriota</taxon>
        <taxon>Cyanophyceae</taxon>
        <taxon>Nostocales</taxon>
        <taxon>Cyanomargaritaceae</taxon>
        <taxon>Cyanomargarita</taxon>
    </lineage>
</organism>
<reference evidence="2" key="1">
    <citation type="submission" date="2021-05" db="EMBL/GenBank/DDBJ databases">
        <authorList>
            <person name="Pietrasiak N."/>
            <person name="Ward R."/>
            <person name="Stajich J.E."/>
            <person name="Kurbessoian T."/>
        </authorList>
    </citation>
    <scope>NUCLEOTIDE SEQUENCE</scope>
    <source>
        <strain evidence="2">GSE-NOS-MK-12-04C</strain>
    </source>
</reference>
<comment type="caution">
    <text evidence="2">The sequence shown here is derived from an EMBL/GenBank/DDBJ whole genome shotgun (WGS) entry which is preliminary data.</text>
</comment>
<feature type="domain" description="HEPN" evidence="1">
    <location>
        <begin position="13"/>
        <end position="121"/>
    </location>
</feature>
<evidence type="ECO:0000313" key="2">
    <source>
        <dbReference type="EMBL" id="MBW4669006.1"/>
    </source>
</evidence>
<evidence type="ECO:0000313" key="3">
    <source>
        <dbReference type="Proteomes" id="UP000729701"/>
    </source>
</evidence>
<dbReference type="Gene3D" id="1.20.120.330">
    <property type="entry name" value="Nucleotidyltransferases domain 2"/>
    <property type="match status" value="1"/>
</dbReference>
<evidence type="ECO:0000259" key="1">
    <source>
        <dbReference type="SMART" id="SM00748"/>
    </source>
</evidence>
<dbReference type="SMART" id="SM00748">
    <property type="entry name" value="HEPN"/>
    <property type="match status" value="1"/>
</dbReference>
<dbReference type="EMBL" id="JAHHGZ010000017">
    <property type="protein sequence ID" value="MBW4669006.1"/>
    <property type="molecule type" value="Genomic_DNA"/>
</dbReference>
<sequence length="140" mass="15906">MDKAKRTLVQFWLKKAQRDLAAAQKLAQELPDISIYHCQQGAEKALKGFLVFHDTDPGDTHNINTLVKLATTFKPEFTTLLKEAGYLSQYNQIYRYPMEATEDFNPSPGELKKAYKLASEVYKTVIDSMPEEITGKSQSE</sequence>
<protein>
    <submittedName>
        <fullName evidence="2">HEPN domain-containing protein</fullName>
    </submittedName>
</protein>
<dbReference type="AlphaFoldDB" id="A0A951QND2"/>
<dbReference type="SUPFAM" id="SSF81593">
    <property type="entry name" value="Nucleotidyltransferase substrate binding subunit/domain"/>
    <property type="match status" value="1"/>
</dbReference>
<proteinExistence type="predicted"/>
<dbReference type="InterPro" id="IPR007842">
    <property type="entry name" value="HEPN_dom"/>
</dbReference>
<name>A0A951QND2_9CYAN</name>
<gene>
    <name evidence="2" type="ORF">KME60_16665</name>
</gene>
<reference evidence="2" key="2">
    <citation type="journal article" date="2022" name="Microbiol. Resour. Announc.">
        <title>Metagenome Sequencing to Explore Phylogenomics of Terrestrial Cyanobacteria.</title>
        <authorList>
            <person name="Ward R.D."/>
            <person name="Stajich J.E."/>
            <person name="Johansen J.R."/>
            <person name="Huntemann M."/>
            <person name="Clum A."/>
            <person name="Foster B."/>
            <person name="Foster B."/>
            <person name="Roux S."/>
            <person name="Palaniappan K."/>
            <person name="Varghese N."/>
            <person name="Mukherjee S."/>
            <person name="Reddy T.B.K."/>
            <person name="Daum C."/>
            <person name="Copeland A."/>
            <person name="Chen I.A."/>
            <person name="Ivanova N.N."/>
            <person name="Kyrpides N.C."/>
            <person name="Shapiro N."/>
            <person name="Eloe-Fadrosh E.A."/>
            <person name="Pietrasiak N."/>
        </authorList>
    </citation>
    <scope>NUCLEOTIDE SEQUENCE</scope>
    <source>
        <strain evidence="2">GSE-NOS-MK-12-04C</strain>
    </source>
</reference>
<dbReference type="Proteomes" id="UP000729701">
    <property type="component" value="Unassembled WGS sequence"/>
</dbReference>
<dbReference type="Pfam" id="PF05168">
    <property type="entry name" value="HEPN"/>
    <property type="match status" value="1"/>
</dbReference>